<sequence>MVLVSFVAVAFVAAWLSLLLPSPAHTISDILAPANAICVPLVVLVNGFNVICPAQNICKELDDSSRHFNSTAEPNRRTDLLLTPYLLASGVTCKFEKPYFL</sequence>
<name>A0ACB6RH70_9PLEO</name>
<accession>A0ACB6RH70</accession>
<evidence type="ECO:0000313" key="2">
    <source>
        <dbReference type="Proteomes" id="UP000799754"/>
    </source>
</evidence>
<reference evidence="1" key="1">
    <citation type="journal article" date="2020" name="Stud. Mycol.">
        <title>101 Dothideomycetes genomes: a test case for predicting lifestyles and emergence of pathogens.</title>
        <authorList>
            <person name="Haridas S."/>
            <person name="Albert R."/>
            <person name="Binder M."/>
            <person name="Bloem J."/>
            <person name="Labutti K."/>
            <person name="Salamov A."/>
            <person name="Andreopoulos B."/>
            <person name="Baker S."/>
            <person name="Barry K."/>
            <person name="Bills G."/>
            <person name="Bluhm B."/>
            <person name="Cannon C."/>
            <person name="Castanera R."/>
            <person name="Culley D."/>
            <person name="Daum C."/>
            <person name="Ezra D."/>
            <person name="Gonzalez J."/>
            <person name="Henrissat B."/>
            <person name="Kuo A."/>
            <person name="Liang C."/>
            <person name="Lipzen A."/>
            <person name="Lutzoni F."/>
            <person name="Magnuson J."/>
            <person name="Mondo S."/>
            <person name="Nolan M."/>
            <person name="Ohm R."/>
            <person name="Pangilinan J."/>
            <person name="Park H.-J."/>
            <person name="Ramirez L."/>
            <person name="Alfaro M."/>
            <person name="Sun H."/>
            <person name="Tritt A."/>
            <person name="Yoshinaga Y."/>
            <person name="Zwiers L.-H."/>
            <person name="Turgeon B."/>
            <person name="Goodwin S."/>
            <person name="Spatafora J."/>
            <person name="Crous P."/>
            <person name="Grigoriev I."/>
        </authorList>
    </citation>
    <scope>NUCLEOTIDE SEQUENCE</scope>
    <source>
        <strain evidence="1">CBS 525.71</strain>
    </source>
</reference>
<proteinExistence type="predicted"/>
<dbReference type="Proteomes" id="UP000799754">
    <property type="component" value="Unassembled WGS sequence"/>
</dbReference>
<comment type="caution">
    <text evidence="1">The sequence shown here is derived from an EMBL/GenBank/DDBJ whole genome shotgun (WGS) entry which is preliminary data.</text>
</comment>
<organism evidence="1 2">
    <name type="scientific">Macroventuria anomochaeta</name>
    <dbReference type="NCBI Taxonomy" id="301207"/>
    <lineage>
        <taxon>Eukaryota</taxon>
        <taxon>Fungi</taxon>
        <taxon>Dikarya</taxon>
        <taxon>Ascomycota</taxon>
        <taxon>Pezizomycotina</taxon>
        <taxon>Dothideomycetes</taxon>
        <taxon>Pleosporomycetidae</taxon>
        <taxon>Pleosporales</taxon>
        <taxon>Pleosporineae</taxon>
        <taxon>Didymellaceae</taxon>
        <taxon>Macroventuria</taxon>
    </lineage>
</organism>
<dbReference type="EMBL" id="MU006758">
    <property type="protein sequence ID" value="KAF2621226.1"/>
    <property type="molecule type" value="Genomic_DNA"/>
</dbReference>
<keyword evidence="2" id="KW-1185">Reference proteome</keyword>
<evidence type="ECO:0000313" key="1">
    <source>
        <dbReference type="EMBL" id="KAF2621226.1"/>
    </source>
</evidence>
<protein>
    <submittedName>
        <fullName evidence="1">Uncharacterized protein</fullName>
    </submittedName>
</protein>
<gene>
    <name evidence="1" type="ORF">BU25DRAFT_426626</name>
</gene>